<keyword evidence="4" id="KW-0328">Glycosyltransferase</keyword>
<sequence>MIQPEKIPQFTGNLEQLETDYADLKKDAGHIRDTGADVHSRFQGLSAFYTAPEAEQLFATTKPVKEKADAFADDLEKVSGALSSYATEIRPLVAKLKQLKTDAAAFVSSVKDDDEWEYDEDKVDEHNKLRDEITATVAAFWAAERTCHNKITALWGGTQMVAGDGSKKKNQYGFNAEDMKNAKLPWGDPVEEKHHWYEVGHWVKSFVWDGLIVDGIWGTIKGLGTLVGFGGWDAMKQAWKGLAQLATGLAITAIPGAQTWFWTASDKDMPSWLRDSRTAMKETGKALVAWDQWGKNPARAAGAVTFNVLTTVFTGGAGAAASGAGKAGAVAKALSVAGKAGRVIDPMTYIAKGAGAGLSKIGDITKGLKGVGNIDIPTLPDGAVHLPDGHQLAPDGNLVSPNGTIDTTPVPQGTTPAVPHGTTPTLPAHWTTQGAPTPSYAGAAHGVDGAAHTVDNAANPGHYTTPPAAPTHTPGGAFDPAPAPSAYDHAPTGSPYGHAPSASPYGHAPSPGMYDHAPAPSAYDHAPPPSAYDQTPQPSSYDTTPAAAPHTGGHDIPGTGGHGYDAPGAGHADDASHGAGHGDDAVGHAEDAVHAGDHADIGHGVADAAAHHGTDAPAAPGHQGTDVPGHGGAGEPFEYKPIMSADDFDNLATDAERHAAATAELERGTNPYPSTSDEAGKKYGDAHWNDFLDNLDPKAKGALERYSSFYYKNINGQLRDVDVPLKPQVQNLVDDMDRVMGGRPVPEDIMVVRGTEYDHVLKEVDSVLDMEGRTFTDDGFTSTSLGKTAAFDHQPMIMHLRVPKGTPALWIDHISLNKGERELLLARGSQYKVTRVFQDTAGKWHVYGEVLPRSS</sequence>
<dbReference type="GO" id="GO:0016757">
    <property type="term" value="F:glycosyltransferase activity"/>
    <property type="evidence" value="ECO:0007669"/>
    <property type="project" value="UniProtKB-KW"/>
</dbReference>
<dbReference type="OrthoDB" id="3917849at2"/>
<dbReference type="EC" id="2.4.2.-" evidence="4"/>
<evidence type="ECO:0000256" key="2">
    <source>
        <dbReference type="SAM" id="MobiDB-lite"/>
    </source>
</evidence>
<keyword evidence="1" id="KW-0175">Coiled coil</keyword>
<organism evidence="4 5">
    <name type="scientific">Streptomyces chartreusis NRRL 3882</name>
    <dbReference type="NCBI Taxonomy" id="1079985"/>
    <lineage>
        <taxon>Bacteria</taxon>
        <taxon>Bacillati</taxon>
        <taxon>Actinomycetota</taxon>
        <taxon>Actinomycetes</taxon>
        <taxon>Kitasatosporales</taxon>
        <taxon>Streptomycetaceae</taxon>
        <taxon>Streptomyces</taxon>
    </lineage>
</organism>
<dbReference type="Proteomes" id="UP000235464">
    <property type="component" value="Chromosome I"/>
</dbReference>
<keyword evidence="4" id="KW-0808">Transferase</keyword>
<dbReference type="RefSeq" id="WP_102514870.1">
    <property type="nucleotide sequence ID" value="NZ_LT962942.1"/>
</dbReference>
<feature type="region of interest" description="Disordered" evidence="2">
    <location>
        <begin position="451"/>
        <end position="587"/>
    </location>
</feature>
<keyword evidence="5" id="KW-1185">Reference proteome</keyword>
<accession>A0A2N9BEQ5</accession>
<dbReference type="EMBL" id="LT963352">
    <property type="protein sequence ID" value="SOR81843.1"/>
    <property type="molecule type" value="Genomic_DNA"/>
</dbReference>
<feature type="compositionally biased region" description="Basic and acidic residues" evidence="2">
    <location>
        <begin position="571"/>
        <end position="587"/>
    </location>
</feature>
<evidence type="ECO:0000259" key="3">
    <source>
        <dbReference type="Pfam" id="PF03496"/>
    </source>
</evidence>
<proteinExistence type="predicted"/>
<name>A0A2N9BEQ5_STRCX</name>
<evidence type="ECO:0000313" key="5">
    <source>
        <dbReference type="Proteomes" id="UP000235464"/>
    </source>
</evidence>
<dbReference type="InterPro" id="IPR003540">
    <property type="entry name" value="ADP-ribosyltransferase"/>
</dbReference>
<gene>
    <name evidence="4" type="ORF">SCNRRL3882_5295</name>
</gene>
<feature type="compositionally biased region" description="Polar residues" evidence="2">
    <location>
        <begin position="532"/>
        <end position="543"/>
    </location>
</feature>
<feature type="region of interest" description="Disordered" evidence="2">
    <location>
        <begin position="609"/>
        <end position="640"/>
    </location>
</feature>
<feature type="domain" description="ADP ribosyltransferase" evidence="3">
    <location>
        <begin position="681"/>
        <end position="837"/>
    </location>
</feature>
<reference evidence="5" key="1">
    <citation type="submission" date="2017-11" db="EMBL/GenBank/DDBJ databases">
        <authorList>
            <person name="Wibberg D."/>
        </authorList>
    </citation>
    <scope>NUCLEOTIDE SEQUENCE [LARGE SCALE GENOMIC DNA]</scope>
</reference>
<feature type="region of interest" description="Disordered" evidence="2">
    <location>
        <begin position="662"/>
        <end position="681"/>
    </location>
</feature>
<dbReference type="SUPFAM" id="SSF56399">
    <property type="entry name" value="ADP-ribosylation"/>
    <property type="match status" value="1"/>
</dbReference>
<evidence type="ECO:0000313" key="4">
    <source>
        <dbReference type="EMBL" id="SOR81843.1"/>
    </source>
</evidence>
<dbReference type="GO" id="GO:0005576">
    <property type="term" value="C:extracellular region"/>
    <property type="evidence" value="ECO:0007669"/>
    <property type="project" value="InterPro"/>
</dbReference>
<evidence type="ECO:0000256" key="1">
    <source>
        <dbReference type="SAM" id="Coils"/>
    </source>
</evidence>
<feature type="coiled-coil region" evidence="1">
    <location>
        <begin position="7"/>
        <end position="34"/>
    </location>
</feature>
<dbReference type="Gene3D" id="3.90.176.10">
    <property type="entry name" value="Toxin ADP-ribosyltransferase, Chain A, domain 1"/>
    <property type="match status" value="1"/>
</dbReference>
<feature type="compositionally biased region" description="Low complexity" evidence="2">
    <location>
        <begin position="460"/>
        <end position="477"/>
    </location>
</feature>
<dbReference type="PROSITE" id="PS51996">
    <property type="entry name" value="TR_MART"/>
    <property type="match status" value="1"/>
</dbReference>
<dbReference type="AlphaFoldDB" id="A0A2N9BEQ5"/>
<dbReference type="Pfam" id="PF03496">
    <property type="entry name" value="ADPrib_exo_Tox"/>
    <property type="match status" value="1"/>
</dbReference>
<protein>
    <submittedName>
        <fullName evidence="4">Epidermal cell differentiation inhibitor</fullName>
        <ecNumber evidence="4">2.4.2.-</ecNumber>
    </submittedName>
</protein>